<comment type="caution">
    <text evidence="2">The sequence shown here is derived from an EMBL/GenBank/DDBJ whole genome shotgun (WGS) entry which is preliminary data.</text>
</comment>
<gene>
    <name evidence="2" type="ORF">PGT21_000856</name>
</gene>
<dbReference type="OrthoDB" id="2518137at2759"/>
<proteinExistence type="predicted"/>
<evidence type="ECO:0000256" key="1">
    <source>
        <dbReference type="SAM" id="MobiDB-lite"/>
    </source>
</evidence>
<protein>
    <submittedName>
        <fullName evidence="2">Uncharacterized protein</fullName>
    </submittedName>
</protein>
<feature type="compositionally biased region" description="Pro residues" evidence="1">
    <location>
        <begin position="43"/>
        <end position="59"/>
    </location>
</feature>
<evidence type="ECO:0000313" key="3">
    <source>
        <dbReference type="Proteomes" id="UP000324748"/>
    </source>
</evidence>
<feature type="compositionally biased region" description="Basic and acidic residues" evidence="1">
    <location>
        <begin position="62"/>
        <end position="77"/>
    </location>
</feature>
<keyword evidence="3" id="KW-1185">Reference proteome</keyword>
<feature type="region of interest" description="Disordered" evidence="1">
    <location>
        <begin position="43"/>
        <end position="125"/>
    </location>
</feature>
<accession>A0A5B0MGE5</accession>
<name>A0A5B0MGE5_PUCGR</name>
<evidence type="ECO:0000313" key="2">
    <source>
        <dbReference type="EMBL" id="KAA1076277.1"/>
    </source>
</evidence>
<dbReference type="EMBL" id="VSWC01000145">
    <property type="protein sequence ID" value="KAA1076277.1"/>
    <property type="molecule type" value="Genomic_DNA"/>
</dbReference>
<reference evidence="2 3" key="1">
    <citation type="submission" date="2019-05" db="EMBL/GenBank/DDBJ databases">
        <title>Emergence of the Ug99 lineage of the wheat stem rust pathogen through somatic hybridization.</title>
        <authorList>
            <person name="Li F."/>
            <person name="Upadhyaya N.M."/>
            <person name="Sperschneider J."/>
            <person name="Matny O."/>
            <person name="Nguyen-Phuc H."/>
            <person name="Mago R."/>
            <person name="Raley C."/>
            <person name="Miller M.E."/>
            <person name="Silverstein K.A.T."/>
            <person name="Henningsen E."/>
            <person name="Hirsch C.D."/>
            <person name="Visser B."/>
            <person name="Pretorius Z.A."/>
            <person name="Steffenson B.J."/>
            <person name="Schwessinger B."/>
            <person name="Dodds P.N."/>
            <person name="Figueroa M."/>
        </authorList>
    </citation>
    <scope>NUCLEOTIDE SEQUENCE [LARGE SCALE GENOMIC DNA]</scope>
    <source>
        <strain evidence="2">21-0</strain>
    </source>
</reference>
<organism evidence="2 3">
    <name type="scientific">Puccinia graminis f. sp. tritici</name>
    <dbReference type="NCBI Taxonomy" id="56615"/>
    <lineage>
        <taxon>Eukaryota</taxon>
        <taxon>Fungi</taxon>
        <taxon>Dikarya</taxon>
        <taxon>Basidiomycota</taxon>
        <taxon>Pucciniomycotina</taxon>
        <taxon>Pucciniomycetes</taxon>
        <taxon>Pucciniales</taxon>
        <taxon>Pucciniaceae</taxon>
        <taxon>Puccinia</taxon>
    </lineage>
</organism>
<feature type="compositionally biased region" description="Low complexity" evidence="1">
    <location>
        <begin position="94"/>
        <end position="103"/>
    </location>
</feature>
<dbReference type="Proteomes" id="UP000324748">
    <property type="component" value="Unassembled WGS sequence"/>
</dbReference>
<sequence>MLPNEPHGAGGILVMTSNQQSPAQEHSSCELVHHHFQALFGLRPPPGSCAPPRVPPSPPTAAEKKRWLQNHSADHDSGTPMSQSHQKTSKHRSSPGQSSLSASADKDRDPQYPYPEGPGHPDASQEELKIMYNMLRDKHMRRFCMDFTAAMSVPINQFCLTVVQDIFLALLECKEYEGLHPEEQKSEAFSDDEINDEVEQIQSPTSKTQIRKYCKVQHLPWSSKDLTTIFQWLDQQGEIQSQSNPKGCQGKLPQI</sequence>
<dbReference type="AlphaFoldDB" id="A0A5B0MGE5"/>